<evidence type="ECO:0000256" key="2">
    <source>
        <dbReference type="ARBA" id="ARBA00022771"/>
    </source>
</evidence>
<dbReference type="SMART" id="SM00184">
    <property type="entry name" value="RING"/>
    <property type="match status" value="1"/>
</dbReference>
<evidence type="ECO:0000313" key="4">
    <source>
        <dbReference type="EMBL" id="CAB4015220.1"/>
    </source>
</evidence>
<reference evidence="4" key="1">
    <citation type="submission" date="2020-04" db="EMBL/GenBank/DDBJ databases">
        <authorList>
            <person name="Alioto T."/>
            <person name="Alioto T."/>
            <person name="Gomez Garrido J."/>
        </authorList>
    </citation>
    <scope>NUCLEOTIDE SEQUENCE</scope>
    <source>
        <strain evidence="4">A484AB</strain>
    </source>
</reference>
<dbReference type="OrthoDB" id="264520at2759"/>
<dbReference type="AlphaFoldDB" id="A0A6S7IG12"/>
<dbReference type="PROSITE" id="PS50119">
    <property type="entry name" value="ZF_BBOX"/>
    <property type="match status" value="1"/>
</dbReference>
<keyword evidence="2" id="KW-0863">Zinc-finger</keyword>
<keyword evidence="1" id="KW-0479">Metal-binding</keyword>
<organism evidence="4 5">
    <name type="scientific">Paramuricea clavata</name>
    <name type="common">Red gorgonian</name>
    <name type="synonym">Violescent sea-whip</name>
    <dbReference type="NCBI Taxonomy" id="317549"/>
    <lineage>
        <taxon>Eukaryota</taxon>
        <taxon>Metazoa</taxon>
        <taxon>Cnidaria</taxon>
        <taxon>Anthozoa</taxon>
        <taxon>Octocorallia</taxon>
        <taxon>Malacalcyonacea</taxon>
        <taxon>Plexauridae</taxon>
        <taxon>Paramuricea</taxon>
    </lineage>
</organism>
<sequence length="389" mass="44681">MANKVESLLECSVCLETLNDPRTLPCFHSFCKVCLEKIVRIERKKAKIEDFNCPSCRSVFQLKSDQEVAELSSSHFIRNMLEAVQLQNRAKHAHCSKCNKRQASCRCLTCELFLCDACLAEHNSVLESWPSFKKIPCSVLSIEELTKPENQSKIKGSKVLHCSKHEGKKLKFYCETCKKLICRYCMDFIHTRPDHECAPIEHVVEKRKEFLKNSVGTLEKKLTRGNEALQVTSVVEEKFKSNTQKAKESIINEKERVKDILLQRLEENAQKRCDEVDEFYKSTHEKVIAKQQKEIQSFVNEVNVSYDLAKKILENGTNVEVIESERMVAERLGGVEKEEKIKITQINDVDIEYVKKPIDVKQLEKFLELGDVKLKGNETPKLACSGYGI</sequence>
<dbReference type="Pfam" id="PF00097">
    <property type="entry name" value="zf-C3HC4"/>
    <property type="match status" value="1"/>
</dbReference>
<dbReference type="Gene3D" id="3.30.160.60">
    <property type="entry name" value="Classic Zinc Finger"/>
    <property type="match status" value="1"/>
</dbReference>
<dbReference type="SMART" id="SM00336">
    <property type="entry name" value="BBOX"/>
    <property type="match status" value="1"/>
</dbReference>
<dbReference type="Proteomes" id="UP001152795">
    <property type="component" value="Unassembled WGS sequence"/>
</dbReference>
<dbReference type="InterPro" id="IPR017907">
    <property type="entry name" value="Znf_RING_CS"/>
</dbReference>
<accession>A0A6S7IG12</accession>
<dbReference type="PANTHER" id="PTHR25462">
    <property type="entry name" value="BONUS, ISOFORM C-RELATED"/>
    <property type="match status" value="1"/>
</dbReference>
<dbReference type="InterPro" id="IPR000315">
    <property type="entry name" value="Znf_B-box"/>
</dbReference>
<dbReference type="Pfam" id="PF00643">
    <property type="entry name" value="zf-B_box"/>
    <property type="match status" value="1"/>
</dbReference>
<evidence type="ECO:0000256" key="1">
    <source>
        <dbReference type="ARBA" id="ARBA00022723"/>
    </source>
</evidence>
<dbReference type="EMBL" id="CACRXK020008630">
    <property type="protein sequence ID" value="CAB4015220.1"/>
    <property type="molecule type" value="Genomic_DNA"/>
</dbReference>
<dbReference type="InterPro" id="IPR047153">
    <property type="entry name" value="TRIM45/56/19-like"/>
</dbReference>
<dbReference type="CDD" id="cd19757">
    <property type="entry name" value="Bbox1"/>
    <property type="match status" value="1"/>
</dbReference>
<dbReference type="PROSITE" id="PS00518">
    <property type="entry name" value="ZF_RING_1"/>
    <property type="match status" value="1"/>
</dbReference>
<dbReference type="InterPro" id="IPR001841">
    <property type="entry name" value="Znf_RING"/>
</dbReference>
<dbReference type="InterPro" id="IPR018957">
    <property type="entry name" value="Znf_C3HC4_RING-type"/>
</dbReference>
<dbReference type="PROSITE" id="PS50089">
    <property type="entry name" value="ZF_RING_2"/>
    <property type="match status" value="1"/>
</dbReference>
<proteinExistence type="predicted"/>
<keyword evidence="3" id="KW-0862">Zinc</keyword>
<dbReference type="PANTHER" id="PTHR25462:SF296">
    <property type="entry name" value="MEIOTIC P26, ISOFORM F"/>
    <property type="match status" value="1"/>
</dbReference>
<protein>
    <submittedName>
        <fullName evidence="4">E3 ubiquitin- ligase TRIM56-like</fullName>
    </submittedName>
</protein>
<keyword evidence="5" id="KW-1185">Reference proteome</keyword>
<dbReference type="GO" id="GO:0008270">
    <property type="term" value="F:zinc ion binding"/>
    <property type="evidence" value="ECO:0007669"/>
    <property type="project" value="UniProtKB-KW"/>
</dbReference>
<name>A0A6S7IG12_PARCT</name>
<dbReference type="SUPFAM" id="SSF57845">
    <property type="entry name" value="B-box zinc-binding domain"/>
    <property type="match status" value="1"/>
</dbReference>
<gene>
    <name evidence="4" type="ORF">PACLA_8A015903</name>
</gene>
<comment type="caution">
    <text evidence="4">The sequence shown here is derived from an EMBL/GenBank/DDBJ whole genome shotgun (WGS) entry which is preliminary data.</text>
</comment>
<dbReference type="GO" id="GO:0016874">
    <property type="term" value="F:ligase activity"/>
    <property type="evidence" value="ECO:0007669"/>
    <property type="project" value="UniProtKB-KW"/>
</dbReference>
<evidence type="ECO:0000256" key="3">
    <source>
        <dbReference type="ARBA" id="ARBA00022833"/>
    </source>
</evidence>
<keyword evidence="4" id="KW-0436">Ligase</keyword>
<dbReference type="InterPro" id="IPR013083">
    <property type="entry name" value="Znf_RING/FYVE/PHD"/>
</dbReference>
<evidence type="ECO:0000313" key="5">
    <source>
        <dbReference type="Proteomes" id="UP001152795"/>
    </source>
</evidence>
<dbReference type="SUPFAM" id="SSF57850">
    <property type="entry name" value="RING/U-box"/>
    <property type="match status" value="1"/>
</dbReference>
<dbReference type="Gene3D" id="3.30.40.10">
    <property type="entry name" value="Zinc/RING finger domain, C3HC4 (zinc finger)"/>
    <property type="match status" value="1"/>
</dbReference>